<keyword evidence="4" id="KW-0456">Lyase</keyword>
<evidence type="ECO:0000313" key="9">
    <source>
        <dbReference type="Proteomes" id="UP000182400"/>
    </source>
</evidence>
<dbReference type="InterPro" id="IPR005493">
    <property type="entry name" value="RraA/RraA-like"/>
</dbReference>
<keyword evidence="7" id="KW-0460">Magnesium</keyword>
<sequence length="216" mass="22897">MIDNLRNEELARQLSLLGSATIYEAQGAFGALDAGMKPLSPGMKVSGPVFTVDMRPGDNLMLHYALLHVQPGDVLVVDAKAFIEAGPWGDILTEQALHKGVAGLVINGSVRDVQAIQEMGFAVFCRGVSIKGTAKKQSGKINVAVTIGDVTIQPGDYIFGDVDGLVVVPAANLSSVLESAMAREHVEANFRMKIREGVSTVELLELNAPLSQMGLV</sequence>
<evidence type="ECO:0000313" key="8">
    <source>
        <dbReference type="EMBL" id="SFP49802.1"/>
    </source>
</evidence>
<dbReference type="GO" id="GO:0046872">
    <property type="term" value="F:metal ion binding"/>
    <property type="evidence" value="ECO:0007669"/>
    <property type="project" value="UniProtKB-KW"/>
</dbReference>
<feature type="binding site" evidence="7">
    <location>
        <begin position="89"/>
        <end position="92"/>
    </location>
    <ligand>
        <name>substrate</name>
    </ligand>
</feature>
<organism evidence="8 9">
    <name type="scientific">Ectopseudomonas composti</name>
    <dbReference type="NCBI Taxonomy" id="658457"/>
    <lineage>
        <taxon>Bacteria</taxon>
        <taxon>Pseudomonadati</taxon>
        <taxon>Pseudomonadota</taxon>
        <taxon>Gammaproteobacteria</taxon>
        <taxon>Pseudomonadales</taxon>
        <taxon>Pseudomonadaceae</taxon>
        <taxon>Ectopseudomonas</taxon>
    </lineage>
</organism>
<feature type="binding site" evidence="7">
    <location>
        <position position="112"/>
    </location>
    <ligand>
        <name>Mg(2+)</name>
        <dbReference type="ChEBI" id="CHEBI:18420"/>
    </ligand>
</feature>
<dbReference type="InterPro" id="IPR036704">
    <property type="entry name" value="RraA/RraA-like_sf"/>
</dbReference>
<dbReference type="CDD" id="cd16841">
    <property type="entry name" value="RraA_family"/>
    <property type="match status" value="1"/>
</dbReference>
<evidence type="ECO:0000256" key="2">
    <source>
        <dbReference type="ARBA" id="ARBA00016549"/>
    </source>
</evidence>
<name>A0A1I5QU89_9GAMM</name>
<evidence type="ECO:0000256" key="5">
    <source>
        <dbReference type="ARBA" id="ARBA00029596"/>
    </source>
</evidence>
<dbReference type="PANTHER" id="PTHR33254:SF4">
    <property type="entry name" value="4-HYDROXY-4-METHYL-2-OXOGLUTARATE ALDOLASE 3-RELATED"/>
    <property type="match status" value="1"/>
</dbReference>
<evidence type="ECO:0000256" key="3">
    <source>
        <dbReference type="ARBA" id="ARBA00022723"/>
    </source>
</evidence>
<protein>
    <recommendedName>
        <fullName evidence="2">Putative 4-hydroxy-4-methyl-2-oxoglutarate aldolase</fullName>
    </recommendedName>
    <alternativeName>
        <fullName evidence="5">Regulator of ribonuclease activity homolog</fullName>
    </alternativeName>
    <alternativeName>
        <fullName evidence="6">RraA-like protein</fullName>
    </alternativeName>
</protein>
<dbReference type="OrthoDB" id="8717144at2"/>
<dbReference type="Gene3D" id="3.50.30.40">
    <property type="entry name" value="Ribonuclease E inhibitor RraA/RraA-like"/>
    <property type="match status" value="1"/>
</dbReference>
<evidence type="ECO:0000256" key="4">
    <source>
        <dbReference type="ARBA" id="ARBA00023239"/>
    </source>
</evidence>
<evidence type="ECO:0000256" key="6">
    <source>
        <dbReference type="ARBA" id="ARBA00030169"/>
    </source>
</evidence>
<gene>
    <name evidence="8" type="ORF">SAMN05216601_11320</name>
</gene>
<dbReference type="NCBIfam" id="NF006731">
    <property type="entry name" value="PRK09262.1"/>
    <property type="match status" value="1"/>
</dbReference>
<keyword evidence="3 7" id="KW-0479">Metal-binding</keyword>
<feature type="binding site" evidence="7">
    <location>
        <position position="111"/>
    </location>
    <ligand>
        <name>substrate</name>
    </ligand>
</feature>
<dbReference type="RefSeq" id="WP_074941095.1">
    <property type="nucleotide sequence ID" value="NZ_FOWP01000013.1"/>
</dbReference>
<evidence type="ECO:0000256" key="7">
    <source>
        <dbReference type="PIRSR" id="PIRSR605493-1"/>
    </source>
</evidence>
<dbReference type="AlphaFoldDB" id="A0A1I5QU89"/>
<comment type="cofactor">
    <cofactor evidence="1">
        <name>a divalent metal cation</name>
        <dbReference type="ChEBI" id="CHEBI:60240"/>
    </cofactor>
</comment>
<dbReference type="SUPFAM" id="SSF89562">
    <property type="entry name" value="RraA-like"/>
    <property type="match status" value="1"/>
</dbReference>
<dbReference type="STRING" id="658457.SAMN05216601_11320"/>
<dbReference type="GO" id="GO:0016829">
    <property type="term" value="F:lyase activity"/>
    <property type="evidence" value="ECO:0007669"/>
    <property type="project" value="UniProtKB-KW"/>
</dbReference>
<proteinExistence type="predicted"/>
<dbReference type="Proteomes" id="UP000182400">
    <property type="component" value="Unassembled WGS sequence"/>
</dbReference>
<dbReference type="EMBL" id="FOWP01000013">
    <property type="protein sequence ID" value="SFP49802.1"/>
    <property type="molecule type" value="Genomic_DNA"/>
</dbReference>
<comment type="cofactor">
    <cofactor evidence="7">
        <name>Mg(2+)</name>
        <dbReference type="ChEBI" id="CHEBI:18420"/>
    </cofactor>
</comment>
<accession>A0A1I5QU89</accession>
<evidence type="ECO:0000256" key="1">
    <source>
        <dbReference type="ARBA" id="ARBA00001968"/>
    </source>
</evidence>
<dbReference type="PANTHER" id="PTHR33254">
    <property type="entry name" value="4-HYDROXY-4-METHYL-2-OXOGLUTARATE ALDOLASE 3-RELATED"/>
    <property type="match status" value="1"/>
</dbReference>
<reference evidence="8 9" key="1">
    <citation type="submission" date="2016-10" db="EMBL/GenBank/DDBJ databases">
        <authorList>
            <person name="de Groot N.N."/>
        </authorList>
    </citation>
    <scope>NUCLEOTIDE SEQUENCE [LARGE SCALE GENOMIC DNA]</scope>
    <source>
        <strain evidence="8 9">CCUG 59231</strain>
    </source>
</reference>
<dbReference type="Pfam" id="PF03737">
    <property type="entry name" value="RraA-like"/>
    <property type="match status" value="1"/>
</dbReference>